<keyword evidence="3" id="KW-1185">Reference proteome</keyword>
<evidence type="ECO:0000256" key="1">
    <source>
        <dbReference type="SAM" id="SignalP"/>
    </source>
</evidence>
<sequence length="70" mass="8476">MLTSTMLIDTMLIGAMLIDTMSWTNHSCYFTNNFTYLTLWYSHDLSKHQWMEFRHLNVKLTLKFIRRSLL</sequence>
<gene>
    <name evidence="2" type="ORF">EB796_009080</name>
</gene>
<name>A0A7J7K4S1_BUGNE</name>
<evidence type="ECO:0000313" key="3">
    <source>
        <dbReference type="Proteomes" id="UP000593567"/>
    </source>
</evidence>
<accession>A0A7J7K4S1</accession>
<keyword evidence="1" id="KW-0732">Signal</keyword>
<comment type="caution">
    <text evidence="2">The sequence shown here is derived from an EMBL/GenBank/DDBJ whole genome shotgun (WGS) entry which is preliminary data.</text>
</comment>
<feature type="chain" id="PRO_5029891196" evidence="1">
    <location>
        <begin position="23"/>
        <end position="70"/>
    </location>
</feature>
<protein>
    <submittedName>
        <fullName evidence="2">Uncharacterized protein</fullName>
    </submittedName>
</protein>
<dbReference type="AlphaFoldDB" id="A0A7J7K4S1"/>
<organism evidence="2 3">
    <name type="scientific">Bugula neritina</name>
    <name type="common">Brown bryozoan</name>
    <name type="synonym">Sertularia neritina</name>
    <dbReference type="NCBI Taxonomy" id="10212"/>
    <lineage>
        <taxon>Eukaryota</taxon>
        <taxon>Metazoa</taxon>
        <taxon>Spiralia</taxon>
        <taxon>Lophotrochozoa</taxon>
        <taxon>Bryozoa</taxon>
        <taxon>Gymnolaemata</taxon>
        <taxon>Cheilostomatida</taxon>
        <taxon>Flustrina</taxon>
        <taxon>Buguloidea</taxon>
        <taxon>Bugulidae</taxon>
        <taxon>Bugula</taxon>
    </lineage>
</organism>
<dbReference type="EMBL" id="VXIV02001496">
    <property type="protein sequence ID" value="KAF6032608.1"/>
    <property type="molecule type" value="Genomic_DNA"/>
</dbReference>
<evidence type="ECO:0000313" key="2">
    <source>
        <dbReference type="EMBL" id="KAF6032608.1"/>
    </source>
</evidence>
<proteinExistence type="predicted"/>
<reference evidence="2" key="1">
    <citation type="submission" date="2020-06" db="EMBL/GenBank/DDBJ databases">
        <title>Draft genome of Bugula neritina, a colonial animal packing powerful symbionts and potential medicines.</title>
        <authorList>
            <person name="Rayko M."/>
        </authorList>
    </citation>
    <scope>NUCLEOTIDE SEQUENCE [LARGE SCALE GENOMIC DNA]</scope>
    <source>
        <strain evidence="2">Kwan_BN1</strain>
    </source>
</reference>
<feature type="signal peptide" evidence="1">
    <location>
        <begin position="1"/>
        <end position="22"/>
    </location>
</feature>
<dbReference type="Proteomes" id="UP000593567">
    <property type="component" value="Unassembled WGS sequence"/>
</dbReference>